<protein>
    <submittedName>
        <fullName evidence="1">Uncharacterized protein</fullName>
    </submittedName>
</protein>
<dbReference type="EMBL" id="KV949507">
    <property type="protein sequence ID" value="PIO25442.1"/>
    <property type="molecule type" value="Genomic_DNA"/>
</dbReference>
<name>A0A2G9RC20_AQUCT</name>
<dbReference type="Proteomes" id="UP000228934">
    <property type="component" value="Unassembled WGS sequence"/>
</dbReference>
<proteinExistence type="predicted"/>
<sequence length="43" mass="5175">MMLVCSKTLFKCTCECARSKMFYTQHVWLLISILNTSFWRKLL</sequence>
<gene>
    <name evidence="1" type="ORF">AB205_0189850</name>
</gene>
<dbReference type="AlphaFoldDB" id="A0A2G9RC20"/>
<reference evidence="2" key="1">
    <citation type="journal article" date="2017" name="Nat. Commun.">
        <title>The North American bullfrog draft genome provides insight into hormonal regulation of long noncoding RNA.</title>
        <authorList>
            <person name="Hammond S.A."/>
            <person name="Warren R.L."/>
            <person name="Vandervalk B.P."/>
            <person name="Kucuk E."/>
            <person name="Khan H."/>
            <person name="Gibb E.A."/>
            <person name="Pandoh P."/>
            <person name="Kirk H."/>
            <person name="Zhao Y."/>
            <person name="Jones M."/>
            <person name="Mungall A.J."/>
            <person name="Coope R."/>
            <person name="Pleasance S."/>
            <person name="Moore R.A."/>
            <person name="Holt R.A."/>
            <person name="Round J.M."/>
            <person name="Ohora S."/>
            <person name="Walle B.V."/>
            <person name="Veldhoen N."/>
            <person name="Helbing C.C."/>
            <person name="Birol I."/>
        </authorList>
    </citation>
    <scope>NUCLEOTIDE SEQUENCE [LARGE SCALE GENOMIC DNA]</scope>
</reference>
<organism evidence="1 2">
    <name type="scientific">Aquarana catesbeiana</name>
    <name type="common">American bullfrog</name>
    <name type="synonym">Rana catesbeiana</name>
    <dbReference type="NCBI Taxonomy" id="8400"/>
    <lineage>
        <taxon>Eukaryota</taxon>
        <taxon>Metazoa</taxon>
        <taxon>Chordata</taxon>
        <taxon>Craniata</taxon>
        <taxon>Vertebrata</taxon>
        <taxon>Euteleostomi</taxon>
        <taxon>Amphibia</taxon>
        <taxon>Batrachia</taxon>
        <taxon>Anura</taxon>
        <taxon>Neobatrachia</taxon>
        <taxon>Ranoidea</taxon>
        <taxon>Ranidae</taxon>
        <taxon>Aquarana</taxon>
    </lineage>
</organism>
<accession>A0A2G9RC20</accession>
<evidence type="ECO:0000313" key="1">
    <source>
        <dbReference type="EMBL" id="PIO25442.1"/>
    </source>
</evidence>
<keyword evidence="2" id="KW-1185">Reference proteome</keyword>
<evidence type="ECO:0000313" key="2">
    <source>
        <dbReference type="Proteomes" id="UP000228934"/>
    </source>
</evidence>